<keyword evidence="4" id="KW-1015">Disulfide bond</keyword>
<keyword evidence="5" id="KW-0676">Redox-active center</keyword>
<dbReference type="SUPFAM" id="SSF52833">
    <property type="entry name" value="Thioredoxin-like"/>
    <property type="match status" value="1"/>
</dbReference>
<protein>
    <submittedName>
        <fullName evidence="7">Thiol:disulfide interchange protein DsbE</fullName>
    </submittedName>
</protein>
<dbReference type="Pfam" id="PF08534">
    <property type="entry name" value="Redoxin"/>
    <property type="match status" value="1"/>
</dbReference>
<dbReference type="AlphaFoldDB" id="A0A1J5S933"/>
<proteinExistence type="inferred from homology"/>
<dbReference type="InterPro" id="IPR013740">
    <property type="entry name" value="Redoxin"/>
</dbReference>
<dbReference type="Gene3D" id="3.40.30.10">
    <property type="entry name" value="Glutaredoxin"/>
    <property type="match status" value="1"/>
</dbReference>
<dbReference type="PANTHER" id="PTHR42852:SF6">
    <property type="entry name" value="THIOL:DISULFIDE INTERCHANGE PROTEIN DSBE"/>
    <property type="match status" value="1"/>
</dbReference>
<dbReference type="NCBIfam" id="TIGR00385">
    <property type="entry name" value="dsbE"/>
    <property type="match status" value="1"/>
</dbReference>
<evidence type="ECO:0000256" key="3">
    <source>
        <dbReference type="ARBA" id="ARBA00022748"/>
    </source>
</evidence>
<evidence type="ECO:0000256" key="2">
    <source>
        <dbReference type="ARBA" id="ARBA00007758"/>
    </source>
</evidence>
<organism evidence="7">
    <name type="scientific">mine drainage metagenome</name>
    <dbReference type="NCBI Taxonomy" id="410659"/>
    <lineage>
        <taxon>unclassified sequences</taxon>
        <taxon>metagenomes</taxon>
        <taxon>ecological metagenomes</taxon>
    </lineage>
</organism>
<dbReference type="GO" id="GO:0030288">
    <property type="term" value="C:outer membrane-bounded periplasmic space"/>
    <property type="evidence" value="ECO:0007669"/>
    <property type="project" value="InterPro"/>
</dbReference>
<evidence type="ECO:0000313" key="7">
    <source>
        <dbReference type="EMBL" id="OIR04650.1"/>
    </source>
</evidence>
<reference evidence="7" key="1">
    <citation type="submission" date="2016-10" db="EMBL/GenBank/DDBJ databases">
        <title>Sequence of Gallionella enrichment culture.</title>
        <authorList>
            <person name="Poehlein A."/>
            <person name="Muehling M."/>
            <person name="Daniel R."/>
        </authorList>
    </citation>
    <scope>NUCLEOTIDE SEQUENCE</scope>
</reference>
<comment type="similarity">
    <text evidence="2">Belongs to the thioredoxin family. DsbE subfamily.</text>
</comment>
<dbReference type="CDD" id="cd03010">
    <property type="entry name" value="TlpA_like_DsbE"/>
    <property type="match status" value="1"/>
</dbReference>
<evidence type="ECO:0000256" key="1">
    <source>
        <dbReference type="ARBA" id="ARBA00004196"/>
    </source>
</evidence>
<dbReference type="PANTHER" id="PTHR42852">
    <property type="entry name" value="THIOL:DISULFIDE INTERCHANGE PROTEIN DSBE"/>
    <property type="match status" value="1"/>
</dbReference>
<evidence type="ECO:0000259" key="6">
    <source>
        <dbReference type="PROSITE" id="PS51352"/>
    </source>
</evidence>
<evidence type="ECO:0000256" key="4">
    <source>
        <dbReference type="ARBA" id="ARBA00023157"/>
    </source>
</evidence>
<name>A0A1J5S933_9ZZZZ</name>
<evidence type="ECO:0000256" key="5">
    <source>
        <dbReference type="ARBA" id="ARBA00023284"/>
    </source>
</evidence>
<dbReference type="PROSITE" id="PS51352">
    <property type="entry name" value="THIOREDOXIN_2"/>
    <property type="match status" value="1"/>
</dbReference>
<dbReference type="InterPro" id="IPR004799">
    <property type="entry name" value="Periplasmic_diS_OxRdtase_DsbE"/>
</dbReference>
<feature type="domain" description="Thioredoxin" evidence="6">
    <location>
        <begin position="32"/>
        <end position="174"/>
    </location>
</feature>
<sequence length="175" mass="19627">MKRFLLPLLIFIVMVGFLAVGLKLDPREVPSPLVGKPAPMFSLPRLDHPEQVISPKEMLGKVWLFNVWASWCGACRDEHPVLVEFSKSGLVPVYGMDYKDTRQDAQQWLEQGGNPYVATVMDVDGRVGIDYGVYGVPETYVIDKAGVIAYKQIGPITDEVLRDKILPLVKRLQSQ</sequence>
<accession>A0A1J5S933</accession>
<comment type="caution">
    <text evidence="7">The sequence shown here is derived from an EMBL/GenBank/DDBJ whole genome shotgun (WGS) entry which is preliminary data.</text>
</comment>
<dbReference type="InterPro" id="IPR050553">
    <property type="entry name" value="Thioredoxin_ResA/DsbE_sf"/>
</dbReference>
<dbReference type="GO" id="GO:0017004">
    <property type="term" value="P:cytochrome complex assembly"/>
    <property type="evidence" value="ECO:0007669"/>
    <property type="project" value="UniProtKB-KW"/>
</dbReference>
<comment type="subcellular location">
    <subcellularLocation>
        <location evidence="1">Cell envelope</location>
    </subcellularLocation>
</comment>
<dbReference type="InterPro" id="IPR013766">
    <property type="entry name" value="Thioredoxin_domain"/>
</dbReference>
<keyword evidence="3" id="KW-0201">Cytochrome c-type biogenesis</keyword>
<gene>
    <name evidence="7" type="primary">dsbE_4</name>
    <name evidence="7" type="ORF">GALL_133200</name>
</gene>
<dbReference type="GO" id="GO:0015036">
    <property type="term" value="F:disulfide oxidoreductase activity"/>
    <property type="evidence" value="ECO:0007669"/>
    <property type="project" value="InterPro"/>
</dbReference>
<dbReference type="EMBL" id="MLJW01000056">
    <property type="protein sequence ID" value="OIR04650.1"/>
    <property type="molecule type" value="Genomic_DNA"/>
</dbReference>
<dbReference type="InterPro" id="IPR036249">
    <property type="entry name" value="Thioredoxin-like_sf"/>
</dbReference>